<feature type="region of interest" description="Disordered" evidence="2">
    <location>
        <begin position="678"/>
        <end position="710"/>
    </location>
</feature>
<name>F8P8B0_SERL9</name>
<dbReference type="Proteomes" id="UP000008064">
    <property type="component" value="Unassembled WGS sequence"/>
</dbReference>
<organism>
    <name type="scientific">Serpula lacrymans var. lacrymans (strain S7.9)</name>
    <name type="common">Dry rot fungus</name>
    <dbReference type="NCBI Taxonomy" id="578457"/>
    <lineage>
        <taxon>Eukaryota</taxon>
        <taxon>Fungi</taxon>
        <taxon>Dikarya</taxon>
        <taxon>Basidiomycota</taxon>
        <taxon>Agaricomycotina</taxon>
        <taxon>Agaricomycetes</taxon>
        <taxon>Agaricomycetidae</taxon>
        <taxon>Boletales</taxon>
        <taxon>Coniophorineae</taxon>
        <taxon>Serpulaceae</taxon>
        <taxon>Serpula</taxon>
    </lineage>
</organism>
<feature type="region of interest" description="Disordered" evidence="2">
    <location>
        <begin position="485"/>
        <end position="561"/>
    </location>
</feature>
<dbReference type="KEGG" id="sla:SERLADRAFT_442003"/>
<evidence type="ECO:0008006" key="4">
    <source>
        <dbReference type="Google" id="ProtNLM"/>
    </source>
</evidence>
<evidence type="ECO:0000313" key="3">
    <source>
        <dbReference type="EMBL" id="EGO20666.1"/>
    </source>
</evidence>
<dbReference type="RefSeq" id="XP_007322632.1">
    <property type="nucleotide sequence ID" value="XM_007322570.1"/>
</dbReference>
<accession>F8P8B0</accession>
<feature type="compositionally biased region" description="Polar residues" evidence="2">
    <location>
        <begin position="296"/>
        <end position="310"/>
    </location>
</feature>
<feature type="compositionally biased region" description="Polar residues" evidence="2">
    <location>
        <begin position="680"/>
        <end position="694"/>
    </location>
</feature>
<feature type="compositionally biased region" description="Basic and acidic residues" evidence="2">
    <location>
        <begin position="314"/>
        <end position="324"/>
    </location>
</feature>
<evidence type="ECO:0000256" key="1">
    <source>
        <dbReference type="SAM" id="Coils"/>
    </source>
</evidence>
<feature type="compositionally biased region" description="Polar residues" evidence="2">
    <location>
        <begin position="511"/>
        <end position="557"/>
    </location>
</feature>
<feature type="compositionally biased region" description="Low complexity" evidence="2">
    <location>
        <begin position="490"/>
        <end position="507"/>
    </location>
</feature>
<reference evidence="3" key="1">
    <citation type="submission" date="2011-04" db="EMBL/GenBank/DDBJ databases">
        <title>Evolution of plant cell wall degrading machinery underlies the functional diversity of forest fungi.</title>
        <authorList>
            <consortium name="US DOE Joint Genome Institute (JGI-PGF)"/>
            <person name="Eastwood D.C."/>
            <person name="Floudas D."/>
            <person name="Binder M."/>
            <person name="Majcherczyk A."/>
            <person name="Schneider P."/>
            <person name="Aerts A."/>
            <person name="Asiegbu F.O."/>
            <person name="Baker S.E."/>
            <person name="Barry K."/>
            <person name="Bendiksby M."/>
            <person name="Blumentritt M."/>
            <person name="Coutinho P.M."/>
            <person name="Cullen D."/>
            <person name="Cullen D."/>
            <person name="Gathman A."/>
            <person name="Goodell B."/>
            <person name="Henrissat B."/>
            <person name="Ihrmark K."/>
            <person name="Kauserud H."/>
            <person name="Kohler A."/>
            <person name="LaButti K."/>
            <person name="Lapidus A."/>
            <person name="Lavin J.L."/>
            <person name="Lee Y.-H."/>
            <person name="Lindquist E."/>
            <person name="Lilly W."/>
            <person name="Lucas S."/>
            <person name="Morin E."/>
            <person name="Murat C."/>
            <person name="Oguiza J.A."/>
            <person name="Park J."/>
            <person name="Pisabarro A.G."/>
            <person name="Riley R."/>
            <person name="Rosling A."/>
            <person name="Salamov A."/>
            <person name="Schmidt O."/>
            <person name="Schmutz J."/>
            <person name="Skrede I."/>
            <person name="Stenlid J."/>
            <person name="Wiebenga A."/>
            <person name="Xie X."/>
            <person name="Kues U."/>
            <person name="Hibbett D.S."/>
            <person name="Hoffmeister D."/>
            <person name="Hogberg N."/>
            <person name="Martin F."/>
            <person name="Grigoriev I.V."/>
            <person name="Watkinson S.C."/>
        </authorList>
    </citation>
    <scope>NUCLEOTIDE SEQUENCE</scope>
    <source>
        <strain evidence="3">S7.9</strain>
    </source>
</reference>
<proteinExistence type="predicted"/>
<sequence>MSTPPFAVPPARTIVDSIGLMASPSALPLPISLVLLIHLHILGYPHANNTEYDQDMFNPRHRGLRERTKTMEDIGYFLVNRIEGHPESIRRILPIYPCLLPSDTTAFRTSLAKYLENLRHSSLRSNPDSVKKNSTSTVNASEEESAWWWKDVVVRKSLLEECSGERFERLLLSLSTHALFKSYPSSFRLPVGTVDSVQIQSTAYASLLSSAQSNRKTWDRAALLLLQRQNGIKSLRDRLIGGHVNKQSTYSSLSTDRQSALAESKLHDLSVEFWASTDGQQAIDLLLRLAGLEPTRSTESSDKAANSSASRHSRLTDSHSHETTEIPPQPLPIAAAHHPQNIRKLSVDLFASGSKKNKKAAFEKSSGNEAQSSAMSHASIIISSDLDEETRVNQALQNSLSRAKAENEKLNNGLRRLDRGACGAEARLSNLNLWTNNYDGQQHGLDLKKTPSAGLLSTFSLSCPASPDALERRIDEVRDTLLPVFPPPLSQQSRPRLSLSAPSRLPRPTIPTDSHVTPPTAAPLTTHNAVPRSTSNSISHVSPPQTPRQLLTSTPPQTVKPRSAYVRRVLATQRGQGGRKSIRTSLAVASRPSLFGGLHLDLDPDMEGEGEDTESEEVDRIVDAINDDSSIEVDGYLTPRPTATRLASRTPFSTAKTKTFTAPRASFKVDEGLDLPSFPSDLTSLDQHKYSSPRQGKRQEMWTDDGDDDEPYYEGVSVTLRDILLSAGDTTQFDLLGGNQVEMEDESGIWE</sequence>
<feature type="coiled-coil region" evidence="1">
    <location>
        <begin position="386"/>
        <end position="420"/>
    </location>
</feature>
<protein>
    <recommendedName>
        <fullName evidence="4">HAUS augmin-like complex subunit 6 N-terminal domain-containing protein</fullName>
    </recommendedName>
</protein>
<dbReference type="AlphaFoldDB" id="F8P8B0"/>
<dbReference type="EMBL" id="GL945440">
    <property type="protein sequence ID" value="EGO20666.1"/>
    <property type="molecule type" value="Genomic_DNA"/>
</dbReference>
<gene>
    <name evidence="3" type="ORF">SERLADRAFT_442003</name>
</gene>
<dbReference type="GeneID" id="18815637"/>
<evidence type="ECO:0000256" key="2">
    <source>
        <dbReference type="SAM" id="MobiDB-lite"/>
    </source>
</evidence>
<dbReference type="OrthoDB" id="5575722at2759"/>
<dbReference type="HOGENOM" id="CLU_369649_0_0_1"/>
<feature type="region of interest" description="Disordered" evidence="2">
    <location>
        <begin position="296"/>
        <end position="333"/>
    </location>
</feature>
<keyword evidence="1" id="KW-0175">Coiled coil</keyword>